<protein>
    <submittedName>
        <fullName evidence="1">Beta-xylosidase</fullName>
    </submittedName>
</protein>
<proteinExistence type="predicted"/>
<dbReference type="GO" id="GO:0004553">
    <property type="term" value="F:hydrolase activity, hydrolyzing O-glycosyl compounds"/>
    <property type="evidence" value="ECO:0007669"/>
    <property type="project" value="TreeGrafter"/>
</dbReference>
<keyword evidence="2" id="KW-1185">Reference proteome</keyword>
<accession>A0A4P7C436</accession>
<dbReference type="InterPro" id="IPR017853">
    <property type="entry name" value="GH"/>
</dbReference>
<name>A0A4P7C436_9GAMM</name>
<dbReference type="EMBL" id="CP038033">
    <property type="protein sequence ID" value="QBQ55736.1"/>
    <property type="molecule type" value="Genomic_DNA"/>
</dbReference>
<dbReference type="Proteomes" id="UP000294325">
    <property type="component" value="Chromosome"/>
</dbReference>
<dbReference type="AlphaFoldDB" id="A0A4P7C436"/>
<dbReference type="Gene3D" id="3.20.20.80">
    <property type="entry name" value="Glycosidases"/>
    <property type="match status" value="1"/>
</dbReference>
<dbReference type="KEGG" id="nwr:E3U44_15370"/>
<organism evidence="1 2">
    <name type="scientific">Nitrosococcus wardiae</name>
    <dbReference type="NCBI Taxonomy" id="1814290"/>
    <lineage>
        <taxon>Bacteria</taxon>
        <taxon>Pseudomonadati</taxon>
        <taxon>Pseudomonadota</taxon>
        <taxon>Gammaproteobacteria</taxon>
        <taxon>Chromatiales</taxon>
        <taxon>Chromatiaceae</taxon>
        <taxon>Nitrosococcus</taxon>
    </lineage>
</organism>
<dbReference type="InterPro" id="IPR051923">
    <property type="entry name" value="Glycosyl_Hydrolase_39"/>
</dbReference>
<dbReference type="PANTHER" id="PTHR12631">
    <property type="entry name" value="ALPHA-L-IDURONIDASE"/>
    <property type="match status" value="1"/>
</dbReference>
<gene>
    <name evidence="1" type="ORF">E3U44_15370</name>
</gene>
<reference evidence="1 2" key="1">
    <citation type="submission" date="2019-03" db="EMBL/GenBank/DDBJ databases">
        <title>The genome sequence of Nitrosococcus wardiae strain D1FHST reveals the archetypal metabolic capacity of ammonia-oxidizing Gammaproteobacteria.</title>
        <authorList>
            <person name="Wang L."/>
            <person name="Lim C.K."/>
            <person name="Hanson T.E."/>
            <person name="Dang H."/>
            <person name="Klotz M.G."/>
        </authorList>
    </citation>
    <scope>NUCLEOTIDE SEQUENCE [LARGE SCALE GENOMIC DNA]</scope>
    <source>
        <strain evidence="1 2">D1FHS</strain>
    </source>
</reference>
<dbReference type="RefSeq" id="WP_134358993.1">
    <property type="nucleotide sequence ID" value="NZ_CP038033.1"/>
</dbReference>
<evidence type="ECO:0000313" key="1">
    <source>
        <dbReference type="EMBL" id="QBQ55736.1"/>
    </source>
</evidence>
<evidence type="ECO:0000313" key="2">
    <source>
        <dbReference type="Proteomes" id="UP000294325"/>
    </source>
</evidence>
<dbReference type="PANTHER" id="PTHR12631:SF10">
    <property type="entry name" value="BETA-XYLOSIDASE-LIKE PROTEIN-RELATED"/>
    <property type="match status" value="1"/>
</dbReference>
<dbReference type="SUPFAM" id="SSF51445">
    <property type="entry name" value="(Trans)glycosidases"/>
    <property type="match status" value="2"/>
</dbReference>
<sequence length="309" mass="35498">MIEAIKLWNEPNNLSHWDFEIDPKWRQFAAMVQQSSEAIRRLVPDLPIVLGGISPIDPNFIRLLRSYGTLEAVDAVAVHGFPLDWNHWKIDEWPAKIGEIEEVAQLPVWVAEVGVSTFGADEVQVFGLQRTLELLRNWSERVYWYSLLDLPPSWGATTRHKESEGSSYYRHFHMGLIRADGTPKPALQHFDPAFGICQWFHFGDNRLAFAVDWLRRLGIRRLRTGISWADWHRPGAVAWFDQQMEMLQDFDVTITLCFTPPSRGQRACHTSPPLDLGEFAEFATQVVTRYVLPERDHLAAGAIRHSSSK</sequence>
<dbReference type="OrthoDB" id="9775458at2"/>